<evidence type="ECO:0000313" key="2">
    <source>
        <dbReference type="Proteomes" id="UP000620156"/>
    </source>
</evidence>
<protein>
    <submittedName>
        <fullName evidence="1">Uncharacterized protein</fullName>
    </submittedName>
</protein>
<dbReference type="SUPFAM" id="SSF51445">
    <property type="entry name" value="(Trans)glycosidases"/>
    <property type="match status" value="1"/>
</dbReference>
<name>A0A918B9X4_9ACTN</name>
<reference evidence="1" key="2">
    <citation type="submission" date="2020-09" db="EMBL/GenBank/DDBJ databases">
        <authorList>
            <person name="Sun Q."/>
            <person name="Ohkuma M."/>
        </authorList>
    </citation>
    <scope>NUCLEOTIDE SEQUENCE</scope>
    <source>
        <strain evidence="1">JCM 3131</strain>
    </source>
</reference>
<dbReference type="Gene3D" id="3.20.20.80">
    <property type="entry name" value="Glycosidases"/>
    <property type="match status" value="1"/>
</dbReference>
<sequence length="336" mass="36031">MTPTAQDGLLFGIYPGGVTGDDAGGLADGPPDDPARVSSALDDLQGRPGRPFLVRAYATFDDDTRPGTPHATATPADAARYAVRGRRLDLVAQYRSGAGDVDGYCVFLRELVEQYGEVTGTLQVTEEPNVTSNPVLDGFYPRVDEAIVRGVPVAKARARELGYGHLRVGFNTTPLFGPAASFIGDLADRGGEGFIAGLDYVGLDLFPDVFRPVAAPDLAQAVEGLLRHHRDEVLTPAGLGHLPLHITEHGWPTGPERPAHRQAEVVETVVRVVARHAERLGLSGYTHFALRDADSSGPGLFHRFGLTTDDYTPKPAFEVMRKLVEQFAGDAGWKTG</sequence>
<dbReference type="Proteomes" id="UP000620156">
    <property type="component" value="Unassembled WGS sequence"/>
</dbReference>
<keyword evidence="2" id="KW-1185">Reference proteome</keyword>
<dbReference type="AlphaFoldDB" id="A0A918B9X4"/>
<gene>
    <name evidence="1" type="ORF">GCM10010145_00850</name>
</gene>
<reference evidence="1" key="1">
    <citation type="journal article" date="2014" name="Int. J. Syst. Evol. Microbiol.">
        <title>Complete genome sequence of Corynebacterium casei LMG S-19264T (=DSM 44701T), isolated from a smear-ripened cheese.</title>
        <authorList>
            <consortium name="US DOE Joint Genome Institute (JGI-PGF)"/>
            <person name="Walter F."/>
            <person name="Albersmeier A."/>
            <person name="Kalinowski J."/>
            <person name="Ruckert C."/>
        </authorList>
    </citation>
    <scope>NUCLEOTIDE SEQUENCE</scope>
    <source>
        <strain evidence="1">JCM 3131</strain>
    </source>
</reference>
<proteinExistence type="predicted"/>
<dbReference type="RefSeq" id="WP_189214577.1">
    <property type="nucleotide sequence ID" value="NZ_BMQK01000001.1"/>
</dbReference>
<accession>A0A918B9X4</accession>
<comment type="caution">
    <text evidence="1">The sequence shown here is derived from an EMBL/GenBank/DDBJ whole genome shotgun (WGS) entry which is preliminary data.</text>
</comment>
<organism evidence="1 2">
    <name type="scientific">Streptomyces ruber</name>
    <dbReference type="NCBI Taxonomy" id="83378"/>
    <lineage>
        <taxon>Bacteria</taxon>
        <taxon>Bacillati</taxon>
        <taxon>Actinomycetota</taxon>
        <taxon>Actinomycetes</taxon>
        <taxon>Kitasatosporales</taxon>
        <taxon>Streptomycetaceae</taxon>
        <taxon>Streptomyces</taxon>
    </lineage>
</organism>
<evidence type="ECO:0000313" key="1">
    <source>
        <dbReference type="EMBL" id="GGQ37561.1"/>
    </source>
</evidence>
<dbReference type="EMBL" id="BMQK01000001">
    <property type="protein sequence ID" value="GGQ37561.1"/>
    <property type="molecule type" value="Genomic_DNA"/>
</dbReference>
<dbReference type="InterPro" id="IPR017853">
    <property type="entry name" value="GH"/>
</dbReference>